<evidence type="ECO:0000313" key="3">
    <source>
        <dbReference type="Proteomes" id="UP000199474"/>
    </source>
</evidence>
<dbReference type="InterPro" id="IPR011737">
    <property type="entry name" value="CHP02206_TP0381"/>
</dbReference>
<protein>
    <submittedName>
        <fullName evidence="2">Conserved hypothetical integral membrane protein TIGR02206</fullName>
    </submittedName>
</protein>
<sequence length="242" mass="27254">MERIFLEEHGEPFTAFGASHLAALFIYFAGIVVFLIFSKKITGNTLAYSIIRWSLFSLLILSEVSYQTYTALNGIWSLADHIFLHLCGIAGITGAIALITHNKMLIQITFFIGLVPAFLALLTPELPYDLPHYRYIKFFIHHTVISWTSLFLVVTSGVTISFKSFLKTYGLLLVYAAVIGFLVNPLLGSNYLYLAHTPTANTPLDLLGSGVWYYINLCVLAFVVFAVQFLAYRFFTRKSPKR</sequence>
<feature type="transmembrane region" description="Helical" evidence="1">
    <location>
        <begin position="75"/>
        <end position="98"/>
    </location>
</feature>
<keyword evidence="1" id="KW-1133">Transmembrane helix</keyword>
<proteinExistence type="predicted"/>
<gene>
    <name evidence="2" type="ORF">SAMN05216238_109170</name>
</gene>
<feature type="transmembrane region" description="Helical" evidence="1">
    <location>
        <begin position="169"/>
        <end position="193"/>
    </location>
</feature>
<name>A0A1I1YGG1_9BACI</name>
<dbReference type="AlphaFoldDB" id="A0A1I1YGG1"/>
<feature type="transmembrane region" description="Helical" evidence="1">
    <location>
        <begin position="105"/>
        <end position="124"/>
    </location>
</feature>
<dbReference type="Pfam" id="PF14808">
    <property type="entry name" value="TMEM164"/>
    <property type="match status" value="1"/>
</dbReference>
<keyword evidence="1" id="KW-0472">Membrane</keyword>
<keyword evidence="3" id="KW-1185">Reference proteome</keyword>
<keyword evidence="1" id="KW-0812">Transmembrane</keyword>
<dbReference type="NCBIfam" id="TIGR02206">
    <property type="entry name" value="intg_mem_TP0381"/>
    <property type="match status" value="1"/>
</dbReference>
<feature type="transmembrane region" description="Helical" evidence="1">
    <location>
        <begin position="50"/>
        <end position="69"/>
    </location>
</feature>
<dbReference type="Proteomes" id="UP000199474">
    <property type="component" value="Unassembled WGS sequence"/>
</dbReference>
<feature type="transmembrane region" description="Helical" evidence="1">
    <location>
        <begin position="213"/>
        <end position="235"/>
    </location>
</feature>
<dbReference type="EMBL" id="FOMR01000009">
    <property type="protein sequence ID" value="SFE18675.1"/>
    <property type="molecule type" value="Genomic_DNA"/>
</dbReference>
<organism evidence="2 3">
    <name type="scientific">Lentibacillus persicus</name>
    <dbReference type="NCBI Taxonomy" id="640948"/>
    <lineage>
        <taxon>Bacteria</taxon>
        <taxon>Bacillati</taxon>
        <taxon>Bacillota</taxon>
        <taxon>Bacilli</taxon>
        <taxon>Bacillales</taxon>
        <taxon>Bacillaceae</taxon>
        <taxon>Lentibacillus</taxon>
    </lineage>
</organism>
<reference evidence="3" key="1">
    <citation type="submission" date="2016-10" db="EMBL/GenBank/DDBJ databases">
        <authorList>
            <person name="Varghese N."/>
            <person name="Submissions S."/>
        </authorList>
    </citation>
    <scope>NUCLEOTIDE SEQUENCE [LARGE SCALE GENOMIC DNA]</scope>
    <source>
        <strain evidence="3">DSM 22530</strain>
    </source>
</reference>
<feature type="transmembrane region" description="Helical" evidence="1">
    <location>
        <begin position="144"/>
        <end position="162"/>
    </location>
</feature>
<dbReference type="RefSeq" id="WP_090086248.1">
    <property type="nucleotide sequence ID" value="NZ_FOMR01000009.1"/>
</dbReference>
<dbReference type="STRING" id="640948.SAMN05216238_109170"/>
<dbReference type="OrthoDB" id="9813172at2"/>
<evidence type="ECO:0000313" key="2">
    <source>
        <dbReference type="EMBL" id="SFE18675.1"/>
    </source>
</evidence>
<accession>A0A1I1YGG1</accession>
<feature type="transmembrane region" description="Helical" evidence="1">
    <location>
        <begin position="20"/>
        <end position="38"/>
    </location>
</feature>
<evidence type="ECO:0000256" key="1">
    <source>
        <dbReference type="SAM" id="Phobius"/>
    </source>
</evidence>